<keyword evidence="8" id="KW-0206">Cytoskeleton</keyword>
<evidence type="ECO:0000313" key="12">
    <source>
        <dbReference type="EMBL" id="CBN78220.1"/>
    </source>
</evidence>
<dbReference type="PROSITE" id="PS50206">
    <property type="entry name" value="RHODANESE_3"/>
    <property type="match status" value="1"/>
</dbReference>
<evidence type="ECO:0000256" key="1">
    <source>
        <dbReference type="ARBA" id="ARBA00004120"/>
    </source>
</evidence>
<comment type="similarity">
    <text evidence="10">Belongs to the CEP41 family.</text>
</comment>
<evidence type="ECO:0000256" key="2">
    <source>
        <dbReference type="ARBA" id="ARBA00004300"/>
    </source>
</evidence>
<evidence type="ECO:0000313" key="13">
    <source>
        <dbReference type="Proteomes" id="UP000002630"/>
    </source>
</evidence>
<dbReference type="GO" id="GO:0005813">
    <property type="term" value="C:centrosome"/>
    <property type="evidence" value="ECO:0007669"/>
    <property type="project" value="UniProtKB-SubCell"/>
</dbReference>
<dbReference type="Gene3D" id="3.40.250.10">
    <property type="entry name" value="Rhodanese-like domain"/>
    <property type="match status" value="1"/>
</dbReference>
<dbReference type="InParanoid" id="D8LCI4"/>
<dbReference type="STRING" id="2880.D8LCI4"/>
<keyword evidence="13" id="KW-1185">Reference proteome</keyword>
<evidence type="ECO:0000256" key="9">
    <source>
        <dbReference type="ARBA" id="ARBA00023273"/>
    </source>
</evidence>
<dbReference type="OMA" id="TMSHKPK"/>
<dbReference type="EMBL" id="FN649752">
    <property type="protein sequence ID" value="CBN78220.1"/>
    <property type="molecule type" value="Genomic_DNA"/>
</dbReference>
<accession>D8LCI4</accession>
<dbReference type="GO" id="GO:0036064">
    <property type="term" value="C:ciliary basal body"/>
    <property type="evidence" value="ECO:0007669"/>
    <property type="project" value="TreeGrafter"/>
</dbReference>
<evidence type="ECO:0000256" key="8">
    <source>
        <dbReference type="ARBA" id="ARBA00023212"/>
    </source>
</evidence>
<keyword evidence="3" id="KW-0813">Transport</keyword>
<dbReference type="Proteomes" id="UP000002630">
    <property type="component" value="Linkage Group LG27"/>
</dbReference>
<dbReference type="OrthoDB" id="70250at2759"/>
<reference evidence="12 13" key="1">
    <citation type="journal article" date="2010" name="Nature">
        <title>The Ectocarpus genome and the independent evolution of multicellularity in brown algae.</title>
        <authorList>
            <person name="Cock J.M."/>
            <person name="Sterck L."/>
            <person name="Rouze P."/>
            <person name="Scornet D."/>
            <person name="Allen A.E."/>
            <person name="Amoutzias G."/>
            <person name="Anthouard V."/>
            <person name="Artiguenave F."/>
            <person name="Aury J.M."/>
            <person name="Badger J.H."/>
            <person name="Beszteri B."/>
            <person name="Billiau K."/>
            <person name="Bonnet E."/>
            <person name="Bothwell J.H."/>
            <person name="Bowler C."/>
            <person name="Boyen C."/>
            <person name="Brownlee C."/>
            <person name="Carrano C.J."/>
            <person name="Charrier B."/>
            <person name="Cho G.Y."/>
            <person name="Coelho S.M."/>
            <person name="Collen J."/>
            <person name="Corre E."/>
            <person name="Da Silva C."/>
            <person name="Delage L."/>
            <person name="Delaroque N."/>
            <person name="Dittami S.M."/>
            <person name="Doulbeau S."/>
            <person name="Elias M."/>
            <person name="Farnham G."/>
            <person name="Gachon C.M."/>
            <person name="Gschloessl B."/>
            <person name="Heesch S."/>
            <person name="Jabbari K."/>
            <person name="Jubin C."/>
            <person name="Kawai H."/>
            <person name="Kimura K."/>
            <person name="Kloareg B."/>
            <person name="Kupper F.C."/>
            <person name="Lang D."/>
            <person name="Le Bail A."/>
            <person name="Leblanc C."/>
            <person name="Lerouge P."/>
            <person name="Lohr M."/>
            <person name="Lopez P.J."/>
            <person name="Martens C."/>
            <person name="Maumus F."/>
            <person name="Michel G."/>
            <person name="Miranda-Saavedra D."/>
            <person name="Morales J."/>
            <person name="Moreau H."/>
            <person name="Motomura T."/>
            <person name="Nagasato C."/>
            <person name="Napoli C.A."/>
            <person name="Nelson D.R."/>
            <person name="Nyvall-Collen P."/>
            <person name="Peters A.F."/>
            <person name="Pommier C."/>
            <person name="Potin P."/>
            <person name="Poulain J."/>
            <person name="Quesneville H."/>
            <person name="Read B."/>
            <person name="Rensing S.A."/>
            <person name="Ritter A."/>
            <person name="Rousvoal S."/>
            <person name="Samanta M."/>
            <person name="Samson G."/>
            <person name="Schroeder D.C."/>
            <person name="Segurens B."/>
            <person name="Strittmatter M."/>
            <person name="Tonon T."/>
            <person name="Tregear J.W."/>
            <person name="Valentin K."/>
            <person name="von Dassow P."/>
            <person name="Yamagishi T."/>
            <person name="Van de Peer Y."/>
            <person name="Wincker P."/>
        </authorList>
    </citation>
    <scope>NUCLEOTIDE SEQUENCE [LARGE SCALE GENOMIC DNA]</scope>
    <source>
        <strain evidence="13">Ec32 / CCAP1310/4</strain>
    </source>
</reference>
<keyword evidence="9" id="KW-0966">Cell projection</keyword>
<dbReference type="InterPro" id="IPR001763">
    <property type="entry name" value="Rhodanese-like_dom"/>
</dbReference>
<name>D8LCI4_ECTSI</name>
<dbReference type="CDD" id="cd00158">
    <property type="entry name" value="RHOD"/>
    <property type="match status" value="1"/>
</dbReference>
<gene>
    <name evidence="12" type="ORF">Esi_0103_0086</name>
</gene>
<dbReference type="SUPFAM" id="SSF52821">
    <property type="entry name" value="Rhodanese/Cell cycle control phosphatase"/>
    <property type="match status" value="1"/>
</dbReference>
<keyword evidence="7" id="KW-0969">Cilium</keyword>
<keyword evidence="5" id="KW-0970">Cilium biogenesis/degradation</keyword>
<dbReference type="PANTHER" id="PTHR44390">
    <property type="entry name" value="CENTROSOMAL PROTEIN OF 41 KDA"/>
    <property type="match status" value="1"/>
</dbReference>
<keyword evidence="6" id="KW-0653">Protein transport</keyword>
<proteinExistence type="inferred from homology"/>
<dbReference type="PANTHER" id="PTHR44390:SF1">
    <property type="entry name" value="CENTROSOMAL PROTEIN OF 41 KDA"/>
    <property type="match status" value="1"/>
</dbReference>
<dbReference type="EMBL" id="FN647715">
    <property type="protein sequence ID" value="CBN78220.1"/>
    <property type="molecule type" value="Genomic_DNA"/>
</dbReference>
<evidence type="ECO:0000256" key="5">
    <source>
        <dbReference type="ARBA" id="ARBA00022794"/>
    </source>
</evidence>
<protein>
    <recommendedName>
        <fullName evidence="11">Rhodanese domain-containing protein</fullName>
    </recommendedName>
</protein>
<keyword evidence="4" id="KW-0963">Cytoplasm</keyword>
<dbReference type="InterPro" id="IPR036873">
    <property type="entry name" value="Rhodanese-like_dom_sf"/>
</dbReference>
<feature type="domain" description="Rhodanese" evidence="11">
    <location>
        <begin position="109"/>
        <end position="204"/>
    </location>
</feature>
<organism evidence="12 13">
    <name type="scientific">Ectocarpus siliculosus</name>
    <name type="common">Brown alga</name>
    <name type="synonym">Conferva siliculosa</name>
    <dbReference type="NCBI Taxonomy" id="2880"/>
    <lineage>
        <taxon>Eukaryota</taxon>
        <taxon>Sar</taxon>
        <taxon>Stramenopiles</taxon>
        <taxon>Ochrophyta</taxon>
        <taxon>PX clade</taxon>
        <taxon>Phaeophyceae</taxon>
        <taxon>Ectocarpales</taxon>
        <taxon>Ectocarpaceae</taxon>
        <taxon>Ectocarpus</taxon>
    </lineage>
</organism>
<dbReference type="SMART" id="SM00450">
    <property type="entry name" value="RHOD"/>
    <property type="match status" value="1"/>
</dbReference>
<dbReference type="GO" id="GO:0060271">
    <property type="term" value="P:cilium assembly"/>
    <property type="evidence" value="ECO:0007669"/>
    <property type="project" value="TreeGrafter"/>
</dbReference>
<comment type="subcellular location">
    <subcellularLocation>
        <location evidence="1">Cytoplasm</location>
        <location evidence="1">Cytoskeleton</location>
        <location evidence="1">Cilium basal body</location>
    </subcellularLocation>
    <subcellularLocation>
        <location evidence="2">Cytoplasm</location>
        <location evidence="2">Cytoskeleton</location>
        <location evidence="2">Microtubule organizing center</location>
        <location evidence="2">Centrosome</location>
    </subcellularLocation>
</comment>
<dbReference type="eggNOG" id="ENOG502QR8A">
    <property type="taxonomic scope" value="Eukaryota"/>
</dbReference>
<dbReference type="GO" id="GO:0015031">
    <property type="term" value="P:protein transport"/>
    <property type="evidence" value="ECO:0007669"/>
    <property type="project" value="UniProtKB-KW"/>
</dbReference>
<dbReference type="Pfam" id="PF00581">
    <property type="entry name" value="Rhodanese"/>
    <property type="match status" value="1"/>
</dbReference>
<evidence type="ECO:0000256" key="3">
    <source>
        <dbReference type="ARBA" id="ARBA00022448"/>
    </source>
</evidence>
<dbReference type="AlphaFoldDB" id="D8LCI4"/>
<dbReference type="InterPro" id="IPR051889">
    <property type="entry name" value="CEP41"/>
</dbReference>
<sequence length="255" mass="27891">MSLRMGSNRGSVRANALDKRVPRNPRYAGVKSKVQTGMTVDKVTFVTTRQHLRRREEPYFRLTPSQLNELLSEYEQDQQEGVQDFRDHIDPDHHGPKVVEYEPDAKPSYDRPYLVLDVRSPEEFKRCRIVQARSFEAKLLNQDRMTPELYMYKNREGGLVILYSNDDADAGHAARTLIHRGFDNIFVLSGGLVAFAREGFQSFVEGDVEALPPPPPAPASGGGTLRIGGGGGLRVISDGVGSSSSGGGGGGGGAC</sequence>
<evidence type="ECO:0000256" key="4">
    <source>
        <dbReference type="ARBA" id="ARBA00022490"/>
    </source>
</evidence>
<evidence type="ECO:0000256" key="10">
    <source>
        <dbReference type="ARBA" id="ARBA00038465"/>
    </source>
</evidence>
<evidence type="ECO:0000259" key="11">
    <source>
        <dbReference type="PROSITE" id="PS50206"/>
    </source>
</evidence>
<evidence type="ECO:0000256" key="7">
    <source>
        <dbReference type="ARBA" id="ARBA00023069"/>
    </source>
</evidence>
<evidence type="ECO:0000256" key="6">
    <source>
        <dbReference type="ARBA" id="ARBA00022927"/>
    </source>
</evidence>